<accession>A0ABU6J307</accession>
<dbReference type="EMBL" id="JAWIIV010000001">
    <property type="protein sequence ID" value="MEC4718014.1"/>
    <property type="molecule type" value="Genomic_DNA"/>
</dbReference>
<keyword evidence="3" id="KW-1185">Reference proteome</keyword>
<gene>
    <name evidence="2" type="ORF">RY831_02530</name>
</gene>
<evidence type="ECO:0000256" key="1">
    <source>
        <dbReference type="SAM" id="MobiDB-lite"/>
    </source>
</evidence>
<organism evidence="2 3">
    <name type="scientific">Noviherbaspirillum album</name>
    <dbReference type="NCBI Taxonomy" id="3080276"/>
    <lineage>
        <taxon>Bacteria</taxon>
        <taxon>Pseudomonadati</taxon>
        <taxon>Pseudomonadota</taxon>
        <taxon>Betaproteobacteria</taxon>
        <taxon>Burkholderiales</taxon>
        <taxon>Oxalobacteraceae</taxon>
        <taxon>Noviherbaspirillum</taxon>
    </lineage>
</organism>
<evidence type="ECO:0000313" key="3">
    <source>
        <dbReference type="Proteomes" id="UP001352263"/>
    </source>
</evidence>
<dbReference type="RefSeq" id="WP_326504752.1">
    <property type="nucleotide sequence ID" value="NZ_JAWIIV010000001.1"/>
</dbReference>
<proteinExistence type="predicted"/>
<reference evidence="2 3" key="1">
    <citation type="submission" date="2023-10" db="EMBL/GenBank/DDBJ databases">
        <title>Noviherbaspirillum sp. CPCC 100848 genome assembly.</title>
        <authorList>
            <person name="Li X.Y."/>
            <person name="Fang X.M."/>
        </authorList>
    </citation>
    <scope>NUCLEOTIDE SEQUENCE [LARGE SCALE GENOMIC DNA]</scope>
    <source>
        <strain evidence="2 3">CPCC 100848</strain>
    </source>
</reference>
<feature type="region of interest" description="Disordered" evidence="1">
    <location>
        <begin position="1"/>
        <end position="24"/>
    </location>
</feature>
<protein>
    <submittedName>
        <fullName evidence="2">Uncharacterized protein</fullName>
    </submittedName>
</protein>
<dbReference type="Proteomes" id="UP001352263">
    <property type="component" value="Unassembled WGS sequence"/>
</dbReference>
<comment type="caution">
    <text evidence="2">The sequence shown here is derived from an EMBL/GenBank/DDBJ whole genome shotgun (WGS) entry which is preliminary data.</text>
</comment>
<evidence type="ECO:0000313" key="2">
    <source>
        <dbReference type="EMBL" id="MEC4718014.1"/>
    </source>
</evidence>
<sequence>MFNTTQSNNLVKQPPSEGTMAAISAPGSNPFVEFGKMIGVETSKRHSKEDFKNAQSVLANEMARLYPDGVVNSDSRIAVWTNKNLRHIVQHGEIKDANGNTTRVSDDVKAAAQTILDVGGGSLINPNGDPWVSEDDLRKAISNGISNNDYFSDAVKRLER</sequence>
<name>A0ABU6J307_9BURK</name>
<feature type="compositionally biased region" description="Polar residues" evidence="1">
    <location>
        <begin position="1"/>
        <end position="11"/>
    </location>
</feature>